<sequence length="51" mass="6035">MKQNNTQYSREVLLKDPRFAGYQPDFLSVVLHKPFYTLAEAEAAVKEFWKE</sequence>
<organism evidence="1">
    <name type="scientific">Siphoviridae sp. ctpV36</name>
    <dbReference type="NCBI Taxonomy" id="2827279"/>
    <lineage>
        <taxon>Viruses</taxon>
        <taxon>Duplodnaviria</taxon>
        <taxon>Heunggongvirae</taxon>
        <taxon>Uroviricota</taxon>
        <taxon>Caudoviricetes</taxon>
    </lineage>
</organism>
<dbReference type="EMBL" id="BK015819">
    <property type="protein sequence ID" value="DAE26499.1"/>
    <property type="molecule type" value="Genomic_DNA"/>
</dbReference>
<protein>
    <submittedName>
        <fullName evidence="1">Uncharacterized protein</fullName>
    </submittedName>
</protein>
<name>A0A8S5R5V4_9CAUD</name>
<accession>A0A8S5R5V4</accession>
<reference evidence="1" key="1">
    <citation type="journal article" date="2021" name="Proc. Natl. Acad. Sci. U.S.A.">
        <title>A Catalog of Tens of Thousands of Viruses from Human Metagenomes Reveals Hidden Associations with Chronic Diseases.</title>
        <authorList>
            <person name="Tisza M.J."/>
            <person name="Buck C.B."/>
        </authorList>
    </citation>
    <scope>NUCLEOTIDE SEQUENCE</scope>
    <source>
        <strain evidence="1">CtpV36</strain>
    </source>
</reference>
<proteinExistence type="predicted"/>
<evidence type="ECO:0000313" key="1">
    <source>
        <dbReference type="EMBL" id="DAE26499.1"/>
    </source>
</evidence>